<evidence type="ECO:0000313" key="9">
    <source>
        <dbReference type="Proteomes" id="UP001331561"/>
    </source>
</evidence>
<keyword evidence="6" id="KW-0732">Signal</keyword>
<evidence type="ECO:0000256" key="6">
    <source>
        <dbReference type="SAM" id="SignalP"/>
    </source>
</evidence>
<feature type="domain" description="Single Cache" evidence="7">
    <location>
        <begin position="19"/>
        <end position="105"/>
    </location>
</feature>
<evidence type="ECO:0000256" key="1">
    <source>
        <dbReference type="ARBA" id="ARBA00004651"/>
    </source>
</evidence>
<gene>
    <name evidence="8" type="ORF">VVD49_09285</name>
</gene>
<evidence type="ECO:0000256" key="2">
    <source>
        <dbReference type="ARBA" id="ARBA00022475"/>
    </source>
</evidence>
<feature type="chain" id="PRO_5045530131" evidence="6">
    <location>
        <begin position="24"/>
        <end position="153"/>
    </location>
</feature>
<reference evidence="8 9" key="1">
    <citation type="submission" date="2024-01" db="EMBL/GenBank/DDBJ databases">
        <title>Uliginosibacterium soil sp. nov.</title>
        <authorList>
            <person name="Lv Y."/>
        </authorList>
    </citation>
    <scope>NUCLEOTIDE SEQUENCE [LARGE SCALE GENOMIC DNA]</scope>
    <source>
        <strain evidence="8 9">H3</strain>
    </source>
</reference>
<organism evidence="8 9">
    <name type="scientific">Uliginosibacterium silvisoli</name>
    <dbReference type="NCBI Taxonomy" id="3114758"/>
    <lineage>
        <taxon>Bacteria</taxon>
        <taxon>Pseudomonadati</taxon>
        <taxon>Pseudomonadota</taxon>
        <taxon>Betaproteobacteria</taxon>
        <taxon>Rhodocyclales</taxon>
        <taxon>Zoogloeaceae</taxon>
        <taxon>Uliginosibacterium</taxon>
    </lineage>
</organism>
<keyword evidence="3" id="KW-0812">Transmembrane</keyword>
<dbReference type="EMBL" id="JAYXHS010000001">
    <property type="protein sequence ID" value="MEC5385916.1"/>
    <property type="molecule type" value="Genomic_DNA"/>
</dbReference>
<evidence type="ECO:0000313" key="8">
    <source>
        <dbReference type="EMBL" id="MEC5385916.1"/>
    </source>
</evidence>
<accession>A0ABU6K392</accession>
<dbReference type="Proteomes" id="UP001331561">
    <property type="component" value="Unassembled WGS sequence"/>
</dbReference>
<name>A0ABU6K392_9RHOO</name>
<evidence type="ECO:0000259" key="7">
    <source>
        <dbReference type="SMART" id="SM01049"/>
    </source>
</evidence>
<evidence type="ECO:0000256" key="5">
    <source>
        <dbReference type="ARBA" id="ARBA00023136"/>
    </source>
</evidence>
<keyword evidence="2" id="KW-1003">Cell membrane</keyword>
<dbReference type="Pfam" id="PF08269">
    <property type="entry name" value="dCache_2"/>
    <property type="match status" value="1"/>
</dbReference>
<proteinExistence type="predicted"/>
<keyword evidence="5" id="KW-0472">Membrane</keyword>
<keyword evidence="4" id="KW-1133">Transmembrane helix</keyword>
<evidence type="ECO:0000256" key="3">
    <source>
        <dbReference type="ARBA" id="ARBA00022692"/>
    </source>
</evidence>
<feature type="signal peptide" evidence="6">
    <location>
        <begin position="1"/>
        <end position="23"/>
    </location>
</feature>
<protein>
    <submittedName>
        <fullName evidence="8">Cache domain-containing protein</fullName>
    </submittedName>
</protein>
<keyword evidence="9" id="KW-1185">Reference proteome</keyword>
<comment type="subcellular location">
    <subcellularLocation>
        <location evidence="1">Cell membrane</location>
        <topology evidence="1">Multi-pass membrane protein</topology>
    </subcellularLocation>
</comment>
<sequence>MNKQTLIASALVWGLLGSGAAVAADEFATAKEAEAMVVKVVAAIKANKAGTFKEITDKDAKWVDRDLYPVVYDTTGKVLAHGQNPKMVDKDLIDFKDPEGKLYVKERVDLAKSKGKFWQDYAFTDPVTKKVLPKKAYCQLTGDMIVCAGIYTR</sequence>
<dbReference type="InterPro" id="IPR033480">
    <property type="entry name" value="sCache_2"/>
</dbReference>
<dbReference type="RefSeq" id="WP_327598860.1">
    <property type="nucleotide sequence ID" value="NZ_JAYXHS010000001.1"/>
</dbReference>
<evidence type="ECO:0000256" key="4">
    <source>
        <dbReference type="ARBA" id="ARBA00022989"/>
    </source>
</evidence>
<comment type="caution">
    <text evidence="8">The sequence shown here is derived from an EMBL/GenBank/DDBJ whole genome shotgun (WGS) entry which is preliminary data.</text>
</comment>
<dbReference type="SMART" id="SM01049">
    <property type="entry name" value="Cache_2"/>
    <property type="match status" value="1"/>
</dbReference>
<dbReference type="Gene3D" id="3.30.450.20">
    <property type="entry name" value="PAS domain"/>
    <property type="match status" value="1"/>
</dbReference>
<dbReference type="InterPro" id="IPR004010">
    <property type="entry name" value="Double_Cache_2"/>
</dbReference>